<proteinExistence type="predicted"/>
<comment type="caution">
    <text evidence="2">The sequence shown here is derived from an EMBL/GenBank/DDBJ whole genome shotgun (WGS) entry which is preliminary data.</text>
</comment>
<keyword evidence="3" id="KW-1185">Reference proteome</keyword>
<evidence type="ECO:0000313" key="2">
    <source>
        <dbReference type="EMBL" id="MBU5676960.1"/>
    </source>
</evidence>
<gene>
    <name evidence="2" type="ORF">KQI88_11085</name>
</gene>
<keyword evidence="1" id="KW-0812">Transmembrane</keyword>
<keyword evidence="1" id="KW-1133">Transmembrane helix</keyword>
<organism evidence="2 3">
    <name type="scientific">Alkaliphilus flagellatus</name>
    <dbReference type="NCBI Taxonomy" id="2841507"/>
    <lineage>
        <taxon>Bacteria</taxon>
        <taxon>Bacillati</taxon>
        <taxon>Bacillota</taxon>
        <taxon>Clostridia</taxon>
        <taxon>Peptostreptococcales</taxon>
        <taxon>Natronincolaceae</taxon>
        <taxon>Alkaliphilus</taxon>
    </lineage>
</organism>
<protein>
    <recommendedName>
        <fullName evidence="4">Chorion class high-cysteine HCB protein 13</fullName>
    </recommendedName>
</protein>
<sequence>MSQNIENKGFFGGCGNNFFSFIFLIIILCCVFGSKRRCGCGREFCNCKI</sequence>
<evidence type="ECO:0000256" key="1">
    <source>
        <dbReference type="SAM" id="Phobius"/>
    </source>
</evidence>
<keyword evidence="1" id="KW-0472">Membrane</keyword>
<evidence type="ECO:0008006" key="4">
    <source>
        <dbReference type="Google" id="ProtNLM"/>
    </source>
</evidence>
<evidence type="ECO:0000313" key="3">
    <source>
        <dbReference type="Proteomes" id="UP000779508"/>
    </source>
</evidence>
<name>A0ABS6G392_9FIRM</name>
<dbReference type="RefSeq" id="WP_216417328.1">
    <property type="nucleotide sequence ID" value="NZ_JAHLQK010000004.1"/>
</dbReference>
<dbReference type="Proteomes" id="UP000779508">
    <property type="component" value="Unassembled WGS sequence"/>
</dbReference>
<reference evidence="2 3" key="1">
    <citation type="submission" date="2021-06" db="EMBL/GenBank/DDBJ databases">
        <authorList>
            <person name="Sun Q."/>
            <person name="Li D."/>
        </authorList>
    </citation>
    <scope>NUCLEOTIDE SEQUENCE [LARGE SCALE GENOMIC DNA]</scope>
    <source>
        <strain evidence="2 3">MSJ-5</strain>
    </source>
</reference>
<feature type="transmembrane region" description="Helical" evidence="1">
    <location>
        <begin position="18"/>
        <end position="34"/>
    </location>
</feature>
<accession>A0ABS6G392</accession>
<dbReference type="EMBL" id="JAHLQK010000004">
    <property type="protein sequence ID" value="MBU5676960.1"/>
    <property type="molecule type" value="Genomic_DNA"/>
</dbReference>